<dbReference type="RefSeq" id="WP_114278150.1">
    <property type="nucleotide sequence ID" value="NZ_QPJY01000001.1"/>
</dbReference>
<keyword evidence="3" id="KW-1185">Reference proteome</keyword>
<dbReference type="Gene3D" id="3.30.2090.10">
    <property type="entry name" value="Multidrug efflux transporter AcrB TolC docking domain, DN and DC subdomains"/>
    <property type="match status" value="2"/>
</dbReference>
<sequence length="1041" mass="113441">MTFRHRQDLVGLFAQHRVAANLLMVMMLLAGAWGLTRLNTQFFPNFAFDVISVRVVWSGASAEDVERVITEPLERELRNLDGLRKINSTSADGLASITLEYEEGTEMGWAQDQVKERVDLVRNLPETAEEPVISRVIRYEPVGRLLVSGPDLRELRPLVRRFERELLDAGIAKIDITGLPDEAIAIQVPIARLQELGTTLEELGDRIAAVSRDLPAGTVGRAEAGRQLRSLEQRRSTLDFEDLPLVADAQGRLLRLADVAGLERRAQDGEVEVFYRGRPAVELVLQRTERADSLDSARVFEDWLQRTRPRLPPGIELHPFDQTWQLIVERTQLLLKNGAGGLLLVVIILFLFLNGRVAGWVTMGIPVSFMATLAILYLAGGSINMISLFALIMALGIIVDDAIVVGEDAMTHYQTGESSLEAAEGGARRMLAPVLSSSLTTIAAFLPLMLVGGIIGNILSEIPLVIICVILASLVESFLILPGHLRGSFLHLHHRPPGRLRQRLDAAFEHFRDRRFRPLAERAVRHRWTTLSLAAASLILAVGLLAGGRLSFTFFPSPEGTVLHANVAFAAGTPRTEVLGFLEHLQTTLERTETDLGGDLLVAAVARAGVSSADGGGARRGDHFGSLQVELVSPDARTVRNRAFIDHWRALVRRPGGLETFTISERVGGPPGKDVDIRLTGADPLTLKAAAQELVSALQAVEGVSAVEDDMPFGAEQLVYRLTPEAQAAGLTVTQVGRQLRAAYDGELVQIFQDAGEEVEVRVVLPDAERDSLSSLQRLHVRTPAGELMPLASAVTFESRRGLEVLRHAQGRLAAEITADVDREVNNSNRVLAGLEEEFLPGLATRYGISYSFEGRAADQAETLGDMKRGLIFALALIYLVLAWVFASYGWPLVVMMAIPFGLVGALAGHWLMGIDLTVLSLFGFFGLSGIVVNDSIILVTFFKELRDRGMGVREALVEAACLRLRAVLLTSLTTIAGLAPLLFESSLQAQFLIPMAVSISFGLAFATVLVLLVIPALLSLHESAAGHLRRLFGRPAPAES</sequence>
<dbReference type="Proteomes" id="UP000252707">
    <property type="component" value="Unassembled WGS sequence"/>
</dbReference>
<dbReference type="OrthoDB" id="5287122at2"/>
<feature type="transmembrane region" description="Helical" evidence="1">
    <location>
        <begin position="531"/>
        <end position="552"/>
    </location>
</feature>
<organism evidence="2 3">
    <name type="scientific">Thioalbus denitrificans</name>
    <dbReference type="NCBI Taxonomy" id="547122"/>
    <lineage>
        <taxon>Bacteria</taxon>
        <taxon>Pseudomonadati</taxon>
        <taxon>Pseudomonadota</taxon>
        <taxon>Gammaproteobacteria</taxon>
        <taxon>Chromatiales</taxon>
        <taxon>Ectothiorhodospiraceae</taxon>
        <taxon>Thioalbus</taxon>
    </lineage>
</organism>
<evidence type="ECO:0000256" key="1">
    <source>
        <dbReference type="SAM" id="Phobius"/>
    </source>
</evidence>
<dbReference type="PANTHER" id="PTHR32063:SF33">
    <property type="entry name" value="RND SUPERFAMILY EFFLUX PUMP PERMEASE COMPONENT"/>
    <property type="match status" value="1"/>
</dbReference>
<feature type="transmembrane region" description="Helical" evidence="1">
    <location>
        <begin position="963"/>
        <end position="984"/>
    </location>
</feature>
<feature type="transmembrane region" description="Helical" evidence="1">
    <location>
        <begin position="360"/>
        <end position="379"/>
    </location>
</feature>
<accession>A0A369CGV1</accession>
<feature type="transmembrane region" description="Helical" evidence="1">
    <location>
        <begin position="434"/>
        <end position="456"/>
    </location>
</feature>
<feature type="transmembrane region" description="Helical" evidence="1">
    <location>
        <begin position="870"/>
        <end position="887"/>
    </location>
</feature>
<keyword evidence="1" id="KW-0472">Membrane</keyword>
<dbReference type="SUPFAM" id="SSF82693">
    <property type="entry name" value="Multidrug efflux transporter AcrB pore domain, PN1, PN2, PC1 and PC2 subdomains"/>
    <property type="match status" value="1"/>
</dbReference>
<dbReference type="InterPro" id="IPR001036">
    <property type="entry name" value="Acrflvin-R"/>
</dbReference>
<evidence type="ECO:0000313" key="2">
    <source>
        <dbReference type="EMBL" id="RCX33292.1"/>
    </source>
</evidence>
<comment type="caution">
    <text evidence="2">The sequence shown here is derived from an EMBL/GenBank/DDBJ whole genome shotgun (WGS) entry which is preliminary data.</text>
</comment>
<feature type="transmembrane region" description="Helical" evidence="1">
    <location>
        <begin position="333"/>
        <end position="353"/>
    </location>
</feature>
<feature type="transmembrane region" description="Helical" evidence="1">
    <location>
        <begin position="996"/>
        <end position="1021"/>
    </location>
</feature>
<dbReference type="SUPFAM" id="SSF82866">
    <property type="entry name" value="Multidrug efflux transporter AcrB transmembrane domain"/>
    <property type="match status" value="2"/>
</dbReference>
<feature type="transmembrane region" description="Helical" evidence="1">
    <location>
        <begin position="919"/>
        <end position="943"/>
    </location>
</feature>
<dbReference type="Gene3D" id="1.20.1640.10">
    <property type="entry name" value="Multidrug efflux transporter AcrB transmembrane domain"/>
    <property type="match status" value="2"/>
</dbReference>
<dbReference type="SUPFAM" id="SSF82714">
    <property type="entry name" value="Multidrug efflux transporter AcrB TolC docking domain, DN and DC subdomains"/>
    <property type="match status" value="2"/>
</dbReference>
<dbReference type="PANTHER" id="PTHR32063">
    <property type="match status" value="1"/>
</dbReference>
<protein>
    <submittedName>
        <fullName evidence="2">Multidrug efflux pump subunit AcrB</fullName>
    </submittedName>
</protein>
<proteinExistence type="predicted"/>
<feature type="transmembrane region" description="Helical" evidence="1">
    <location>
        <begin position="462"/>
        <end position="481"/>
    </location>
</feature>
<feature type="transmembrane region" description="Helical" evidence="1">
    <location>
        <begin position="894"/>
        <end position="913"/>
    </location>
</feature>
<gene>
    <name evidence="2" type="ORF">DFQ59_101593</name>
</gene>
<dbReference type="InterPro" id="IPR027463">
    <property type="entry name" value="AcrB_DN_DC_subdom"/>
</dbReference>
<dbReference type="Gene3D" id="3.30.70.1440">
    <property type="entry name" value="Multidrug efflux transporter AcrB pore domain"/>
    <property type="match status" value="1"/>
</dbReference>
<dbReference type="GO" id="GO:0005886">
    <property type="term" value="C:plasma membrane"/>
    <property type="evidence" value="ECO:0007669"/>
    <property type="project" value="TreeGrafter"/>
</dbReference>
<dbReference type="Gene3D" id="3.30.70.1430">
    <property type="entry name" value="Multidrug efflux transporter AcrB pore domain"/>
    <property type="match status" value="2"/>
</dbReference>
<evidence type="ECO:0000313" key="3">
    <source>
        <dbReference type="Proteomes" id="UP000252707"/>
    </source>
</evidence>
<dbReference type="Gene3D" id="3.30.70.1320">
    <property type="entry name" value="Multidrug efflux transporter AcrB pore domain like"/>
    <property type="match status" value="1"/>
</dbReference>
<name>A0A369CGV1_9GAMM</name>
<dbReference type="AlphaFoldDB" id="A0A369CGV1"/>
<dbReference type="EMBL" id="QPJY01000001">
    <property type="protein sequence ID" value="RCX33292.1"/>
    <property type="molecule type" value="Genomic_DNA"/>
</dbReference>
<keyword evidence="1" id="KW-0812">Transmembrane</keyword>
<keyword evidence="1" id="KW-1133">Transmembrane helix</keyword>
<dbReference type="GO" id="GO:0042910">
    <property type="term" value="F:xenobiotic transmembrane transporter activity"/>
    <property type="evidence" value="ECO:0007669"/>
    <property type="project" value="TreeGrafter"/>
</dbReference>
<reference evidence="2 3" key="1">
    <citation type="submission" date="2018-07" db="EMBL/GenBank/DDBJ databases">
        <title>Genomic Encyclopedia of Type Strains, Phase IV (KMG-IV): sequencing the most valuable type-strain genomes for metagenomic binning, comparative biology and taxonomic classification.</title>
        <authorList>
            <person name="Goeker M."/>
        </authorList>
    </citation>
    <scope>NUCLEOTIDE SEQUENCE [LARGE SCALE GENOMIC DNA]</scope>
    <source>
        <strain evidence="2 3">DSM 26407</strain>
    </source>
</reference>
<dbReference type="PRINTS" id="PR00702">
    <property type="entry name" value="ACRIFLAVINRP"/>
</dbReference>
<dbReference type="Pfam" id="PF00873">
    <property type="entry name" value="ACR_tran"/>
    <property type="match status" value="1"/>
</dbReference>
<feature type="transmembrane region" description="Helical" evidence="1">
    <location>
        <begin position="385"/>
        <end position="405"/>
    </location>
</feature>
<feature type="transmembrane region" description="Helical" evidence="1">
    <location>
        <begin position="12"/>
        <end position="35"/>
    </location>
</feature>